<keyword evidence="3" id="KW-1185">Reference proteome</keyword>
<reference evidence="1 3" key="1">
    <citation type="journal article" date="2008" name="Science">
        <title>The Physcomitrella genome reveals evolutionary insights into the conquest of land by plants.</title>
        <authorList>
            <person name="Rensing S."/>
            <person name="Lang D."/>
            <person name="Zimmer A."/>
            <person name="Terry A."/>
            <person name="Salamov A."/>
            <person name="Shapiro H."/>
            <person name="Nishiyama T."/>
            <person name="Perroud P.-F."/>
            <person name="Lindquist E."/>
            <person name="Kamisugi Y."/>
            <person name="Tanahashi T."/>
            <person name="Sakakibara K."/>
            <person name="Fujita T."/>
            <person name="Oishi K."/>
            <person name="Shin-I T."/>
            <person name="Kuroki Y."/>
            <person name="Toyoda A."/>
            <person name="Suzuki Y."/>
            <person name="Hashimoto A."/>
            <person name="Yamaguchi K."/>
            <person name="Sugano A."/>
            <person name="Kohara Y."/>
            <person name="Fujiyama A."/>
            <person name="Anterola A."/>
            <person name="Aoki S."/>
            <person name="Ashton N."/>
            <person name="Barbazuk W.B."/>
            <person name="Barker E."/>
            <person name="Bennetzen J."/>
            <person name="Bezanilla M."/>
            <person name="Blankenship R."/>
            <person name="Cho S.H."/>
            <person name="Dutcher S."/>
            <person name="Estelle M."/>
            <person name="Fawcett J.A."/>
            <person name="Gundlach H."/>
            <person name="Hanada K."/>
            <person name="Heyl A."/>
            <person name="Hicks K.A."/>
            <person name="Hugh J."/>
            <person name="Lohr M."/>
            <person name="Mayer K."/>
            <person name="Melkozernov A."/>
            <person name="Murata T."/>
            <person name="Nelson D."/>
            <person name="Pils B."/>
            <person name="Prigge M."/>
            <person name="Reiss B."/>
            <person name="Renner T."/>
            <person name="Rombauts S."/>
            <person name="Rushton P."/>
            <person name="Sanderfoot A."/>
            <person name="Schween G."/>
            <person name="Shiu S.-H."/>
            <person name="Stueber K."/>
            <person name="Theodoulou F.L."/>
            <person name="Tu H."/>
            <person name="Van de Peer Y."/>
            <person name="Verrier P.J."/>
            <person name="Waters E."/>
            <person name="Wood A."/>
            <person name="Yang L."/>
            <person name="Cove D."/>
            <person name="Cuming A."/>
            <person name="Hasebe M."/>
            <person name="Lucas S."/>
            <person name="Mishler D.B."/>
            <person name="Reski R."/>
            <person name="Grigoriev I."/>
            <person name="Quatrano R.S."/>
            <person name="Boore J.L."/>
        </authorList>
    </citation>
    <scope>NUCLEOTIDE SEQUENCE [LARGE SCALE GENOMIC DNA]</scope>
    <source>
        <strain evidence="2 3">cv. Gransden 2004</strain>
    </source>
</reference>
<protein>
    <submittedName>
        <fullName evidence="1 2">Uncharacterized protein</fullName>
    </submittedName>
</protein>
<dbReference type="Proteomes" id="UP000006727">
    <property type="component" value="Chromosome 27"/>
</dbReference>
<name>A0A2K1IB48_PHYPA</name>
<proteinExistence type="predicted"/>
<dbReference type="InParanoid" id="A0A2K1IB48"/>
<evidence type="ECO:0000313" key="3">
    <source>
        <dbReference type="Proteomes" id="UP000006727"/>
    </source>
</evidence>
<sequence>MDKNKQSSRVSFGMWLDEAESFCMRNCREHNLVCCASCYFVMQAVSVLKSDGNPSRQCVAVGVRNIHHAH</sequence>
<dbReference type="EnsemblPlants" id="Pp3c27_7837V3.1">
    <property type="protein sequence ID" value="PAC:32951938.CDS.1"/>
    <property type="gene ID" value="Pp3c27_7837"/>
</dbReference>
<gene>
    <name evidence="1" type="ORF">PHYPA_031069</name>
</gene>
<accession>A0A2K1IB48</accession>
<dbReference type="EMBL" id="ABEU02000027">
    <property type="protein sequence ID" value="PNR26494.1"/>
    <property type="molecule type" value="Genomic_DNA"/>
</dbReference>
<evidence type="ECO:0000313" key="2">
    <source>
        <dbReference type="EnsemblPlants" id="PAC:32951938.CDS.1"/>
    </source>
</evidence>
<reference evidence="1 3" key="2">
    <citation type="journal article" date="2018" name="Plant J.">
        <title>The Physcomitrella patens chromosome-scale assembly reveals moss genome structure and evolution.</title>
        <authorList>
            <person name="Lang D."/>
            <person name="Ullrich K.K."/>
            <person name="Murat F."/>
            <person name="Fuchs J."/>
            <person name="Jenkins J."/>
            <person name="Haas F.B."/>
            <person name="Piednoel M."/>
            <person name="Gundlach H."/>
            <person name="Van Bel M."/>
            <person name="Meyberg R."/>
            <person name="Vives C."/>
            <person name="Morata J."/>
            <person name="Symeonidi A."/>
            <person name="Hiss M."/>
            <person name="Muchero W."/>
            <person name="Kamisugi Y."/>
            <person name="Saleh O."/>
            <person name="Blanc G."/>
            <person name="Decker E.L."/>
            <person name="van Gessel N."/>
            <person name="Grimwood J."/>
            <person name="Hayes R.D."/>
            <person name="Graham S.W."/>
            <person name="Gunter L.E."/>
            <person name="McDaniel S.F."/>
            <person name="Hoernstein S.N.W."/>
            <person name="Larsson A."/>
            <person name="Li F.W."/>
            <person name="Perroud P.F."/>
            <person name="Phillips J."/>
            <person name="Ranjan P."/>
            <person name="Rokshar D.S."/>
            <person name="Rothfels C.J."/>
            <person name="Schneider L."/>
            <person name="Shu S."/>
            <person name="Stevenson D.W."/>
            <person name="Thummler F."/>
            <person name="Tillich M."/>
            <person name="Villarreal Aguilar J.C."/>
            <person name="Widiez T."/>
            <person name="Wong G.K."/>
            <person name="Wymore A."/>
            <person name="Zhang Y."/>
            <person name="Zimmer A.D."/>
            <person name="Quatrano R.S."/>
            <person name="Mayer K.F.X."/>
            <person name="Goodstein D."/>
            <person name="Casacuberta J.M."/>
            <person name="Vandepoele K."/>
            <person name="Reski R."/>
            <person name="Cuming A.C."/>
            <person name="Tuskan G.A."/>
            <person name="Maumus F."/>
            <person name="Salse J."/>
            <person name="Schmutz J."/>
            <person name="Rensing S.A."/>
        </authorList>
    </citation>
    <scope>NUCLEOTIDE SEQUENCE [LARGE SCALE GENOMIC DNA]</scope>
    <source>
        <strain evidence="2 3">cv. Gransden 2004</strain>
    </source>
</reference>
<organism evidence="1">
    <name type="scientific">Physcomitrium patens</name>
    <name type="common">Spreading-leaved earth moss</name>
    <name type="synonym">Physcomitrella patens</name>
    <dbReference type="NCBI Taxonomy" id="3218"/>
    <lineage>
        <taxon>Eukaryota</taxon>
        <taxon>Viridiplantae</taxon>
        <taxon>Streptophyta</taxon>
        <taxon>Embryophyta</taxon>
        <taxon>Bryophyta</taxon>
        <taxon>Bryophytina</taxon>
        <taxon>Bryopsida</taxon>
        <taxon>Funariidae</taxon>
        <taxon>Funariales</taxon>
        <taxon>Funariaceae</taxon>
        <taxon>Physcomitrium</taxon>
    </lineage>
</organism>
<dbReference type="Gramene" id="Pp3c27_7837V3.1">
    <property type="protein sequence ID" value="PAC:32951938.CDS.1"/>
    <property type="gene ID" value="Pp3c27_7837"/>
</dbReference>
<evidence type="ECO:0000313" key="1">
    <source>
        <dbReference type="EMBL" id="PNR26494.1"/>
    </source>
</evidence>
<reference evidence="2" key="3">
    <citation type="submission" date="2020-12" db="UniProtKB">
        <authorList>
            <consortium name="EnsemblPlants"/>
        </authorList>
    </citation>
    <scope>IDENTIFICATION</scope>
</reference>
<dbReference type="AlphaFoldDB" id="A0A2K1IB48"/>